<comment type="caution">
    <text evidence="2">The sequence shown here is derived from an EMBL/GenBank/DDBJ whole genome shotgun (WGS) entry which is preliminary data.</text>
</comment>
<sequence>MFDSMKNVEGAVAVRDKRGEIESADTMGKTEKKDLERGYETEYEEDMKSGKRDKMDEVEDTLGRFEYEIEESVADFEDEMPTERNEIPESSDDSSEDEIDVREKRMKRRKNHDKLALGSNYYTLQ</sequence>
<evidence type="ECO:0000313" key="2">
    <source>
        <dbReference type="EMBL" id="KAF2611136.1"/>
    </source>
</evidence>
<dbReference type="AlphaFoldDB" id="A0A8S9M132"/>
<protein>
    <submittedName>
        <fullName evidence="2">Uncharacterized protein</fullName>
    </submittedName>
</protein>
<proteinExistence type="predicted"/>
<gene>
    <name evidence="2" type="ORF">F2Q70_00008982</name>
</gene>
<feature type="compositionally biased region" description="Basic and acidic residues" evidence="1">
    <location>
        <begin position="28"/>
        <end position="57"/>
    </location>
</feature>
<feature type="region of interest" description="Disordered" evidence="1">
    <location>
        <begin position="1"/>
        <end position="57"/>
    </location>
</feature>
<reference evidence="2" key="1">
    <citation type="submission" date="2019-12" db="EMBL/GenBank/DDBJ databases">
        <title>Genome sequencing and annotation of Brassica cretica.</title>
        <authorList>
            <person name="Studholme D.J."/>
            <person name="Sarris P.F."/>
        </authorList>
    </citation>
    <scope>NUCLEOTIDE SEQUENCE</scope>
    <source>
        <strain evidence="2">PFS-102/07</strain>
        <tissue evidence="2">Leaf</tissue>
    </source>
</reference>
<feature type="compositionally biased region" description="Acidic residues" evidence="1">
    <location>
        <begin position="70"/>
        <end position="80"/>
    </location>
</feature>
<organism evidence="2">
    <name type="scientific">Brassica cretica</name>
    <name type="common">Mustard</name>
    <dbReference type="NCBI Taxonomy" id="69181"/>
    <lineage>
        <taxon>Eukaryota</taxon>
        <taxon>Viridiplantae</taxon>
        <taxon>Streptophyta</taxon>
        <taxon>Embryophyta</taxon>
        <taxon>Tracheophyta</taxon>
        <taxon>Spermatophyta</taxon>
        <taxon>Magnoliopsida</taxon>
        <taxon>eudicotyledons</taxon>
        <taxon>Gunneridae</taxon>
        <taxon>Pentapetalae</taxon>
        <taxon>rosids</taxon>
        <taxon>malvids</taxon>
        <taxon>Brassicales</taxon>
        <taxon>Brassicaceae</taxon>
        <taxon>Brassiceae</taxon>
        <taxon>Brassica</taxon>
    </lineage>
</organism>
<feature type="compositionally biased region" description="Acidic residues" evidence="1">
    <location>
        <begin position="89"/>
        <end position="100"/>
    </location>
</feature>
<name>A0A8S9M132_BRACR</name>
<feature type="region of interest" description="Disordered" evidence="1">
    <location>
        <begin position="70"/>
        <end position="125"/>
    </location>
</feature>
<dbReference type="EMBL" id="QGKY02000089">
    <property type="protein sequence ID" value="KAF2611136.1"/>
    <property type="molecule type" value="Genomic_DNA"/>
</dbReference>
<evidence type="ECO:0000256" key="1">
    <source>
        <dbReference type="SAM" id="MobiDB-lite"/>
    </source>
</evidence>
<accession>A0A8S9M132</accession>